<feature type="transmembrane region" description="Helical" evidence="5">
    <location>
        <begin position="204"/>
        <end position="225"/>
    </location>
</feature>
<name>A0A485M1J0_9ZZZZ</name>
<evidence type="ECO:0000313" key="7">
    <source>
        <dbReference type="EMBL" id="VFU15539.1"/>
    </source>
</evidence>
<feature type="transmembrane region" description="Helical" evidence="5">
    <location>
        <begin position="237"/>
        <end position="260"/>
    </location>
</feature>
<dbReference type="Pfam" id="PF01699">
    <property type="entry name" value="Na_Ca_ex"/>
    <property type="match status" value="2"/>
</dbReference>
<dbReference type="Gene3D" id="1.20.1420.30">
    <property type="entry name" value="NCX, central ion-binding region"/>
    <property type="match status" value="1"/>
</dbReference>
<evidence type="ECO:0000256" key="3">
    <source>
        <dbReference type="ARBA" id="ARBA00022989"/>
    </source>
</evidence>
<feature type="domain" description="Sodium/calcium exchanger membrane region" evidence="6">
    <location>
        <begin position="5"/>
        <end position="145"/>
    </location>
</feature>
<proteinExistence type="predicted"/>
<accession>A0A485M1J0</accession>
<dbReference type="GO" id="GO:0006874">
    <property type="term" value="P:intracellular calcium ion homeostasis"/>
    <property type="evidence" value="ECO:0007669"/>
    <property type="project" value="TreeGrafter"/>
</dbReference>
<feature type="transmembrane region" description="Helical" evidence="5">
    <location>
        <begin position="6"/>
        <end position="22"/>
    </location>
</feature>
<evidence type="ECO:0000259" key="6">
    <source>
        <dbReference type="Pfam" id="PF01699"/>
    </source>
</evidence>
<evidence type="ECO:0000256" key="1">
    <source>
        <dbReference type="ARBA" id="ARBA00004141"/>
    </source>
</evidence>
<dbReference type="AlphaFoldDB" id="A0A485M1J0"/>
<dbReference type="PANTHER" id="PTHR10846">
    <property type="entry name" value="SODIUM/POTASSIUM/CALCIUM EXCHANGER"/>
    <property type="match status" value="1"/>
</dbReference>
<gene>
    <name evidence="7" type="ORF">SCFA_420016</name>
</gene>
<keyword evidence="2 5" id="KW-0812">Transmembrane</keyword>
<feature type="transmembrane region" description="Helical" evidence="5">
    <location>
        <begin position="127"/>
        <end position="145"/>
    </location>
</feature>
<dbReference type="GO" id="GO:0005262">
    <property type="term" value="F:calcium channel activity"/>
    <property type="evidence" value="ECO:0007669"/>
    <property type="project" value="TreeGrafter"/>
</dbReference>
<evidence type="ECO:0000256" key="2">
    <source>
        <dbReference type="ARBA" id="ARBA00022692"/>
    </source>
</evidence>
<organism evidence="7">
    <name type="scientific">anaerobic digester metagenome</name>
    <dbReference type="NCBI Taxonomy" id="1263854"/>
    <lineage>
        <taxon>unclassified sequences</taxon>
        <taxon>metagenomes</taxon>
        <taxon>ecological metagenomes</taxon>
    </lineage>
</organism>
<evidence type="ECO:0000256" key="5">
    <source>
        <dbReference type="SAM" id="Phobius"/>
    </source>
</evidence>
<feature type="domain" description="Sodium/calcium exchanger membrane region" evidence="6">
    <location>
        <begin position="172"/>
        <end position="316"/>
    </location>
</feature>
<dbReference type="InterPro" id="IPR004837">
    <property type="entry name" value="NaCa_Exmemb"/>
</dbReference>
<dbReference type="InterPro" id="IPR004481">
    <property type="entry name" value="K/Na/Ca-exchanger"/>
</dbReference>
<feature type="transmembrane region" description="Helical" evidence="5">
    <location>
        <begin position="104"/>
        <end position="121"/>
    </location>
</feature>
<dbReference type="PANTHER" id="PTHR10846:SF8">
    <property type="entry name" value="INNER MEMBRANE PROTEIN YRBG"/>
    <property type="match status" value="1"/>
</dbReference>
<feature type="transmembrane region" description="Helical" evidence="5">
    <location>
        <begin position="327"/>
        <end position="350"/>
    </location>
</feature>
<sequence length="365" mass="38901">MVTGLLFILGLALLIGGAELLVRGASRLAVLAGVSPLIIGLTIVAFGTSSPELAVSVRSALLTSAGADIALGNVVGSNIFNVLFILGLSALVKPLSVSRQLIRVDVPIMMGVSLLLFFIALDGRIGHIDGFVLFLGILVYTLFTIRQGSKADNGAAGMQKNRPENGWRDAGWSVMLVVIGLVMLVLGSHWLVKTAIVMAERLGISELVIGLTVVAAGTSLPEAATSVMASIKGERDIAVGNIVGSNIFNILAVLGLSALAGTHGVRVPLPAMWFDLPIMIATAAVCLPVFITGFQITRMEGLLFMGYYFLYTLYLVMATAHHKSLPFLTHIIVFFILPLTGIMILVPLYIQMRKGFVKGLHRRLR</sequence>
<dbReference type="GO" id="GO:0005886">
    <property type="term" value="C:plasma membrane"/>
    <property type="evidence" value="ECO:0007669"/>
    <property type="project" value="TreeGrafter"/>
</dbReference>
<evidence type="ECO:0000256" key="4">
    <source>
        <dbReference type="ARBA" id="ARBA00023136"/>
    </source>
</evidence>
<keyword evidence="4 5" id="KW-0472">Membrane</keyword>
<feature type="transmembrane region" description="Helical" evidence="5">
    <location>
        <begin position="69"/>
        <end position="92"/>
    </location>
</feature>
<comment type="subcellular location">
    <subcellularLocation>
        <location evidence="1">Membrane</location>
        <topology evidence="1">Multi-pass membrane protein</topology>
    </subcellularLocation>
</comment>
<keyword evidence="3 5" id="KW-1133">Transmembrane helix</keyword>
<protein>
    <submittedName>
        <fullName evidence="7">Sodium:calcium antiporter</fullName>
    </submittedName>
</protein>
<dbReference type="GO" id="GO:0008273">
    <property type="term" value="F:calcium, potassium:sodium antiporter activity"/>
    <property type="evidence" value="ECO:0007669"/>
    <property type="project" value="TreeGrafter"/>
</dbReference>
<dbReference type="EMBL" id="CAADRM010000106">
    <property type="protein sequence ID" value="VFU15539.1"/>
    <property type="molecule type" value="Genomic_DNA"/>
</dbReference>
<dbReference type="NCBIfam" id="TIGR00367">
    <property type="entry name" value="calcium/sodium antiporter"/>
    <property type="match status" value="1"/>
</dbReference>
<feature type="transmembrane region" description="Helical" evidence="5">
    <location>
        <begin position="272"/>
        <end position="294"/>
    </location>
</feature>
<feature type="transmembrane region" description="Helical" evidence="5">
    <location>
        <begin position="301"/>
        <end position="321"/>
    </location>
</feature>
<feature type="transmembrane region" description="Helical" evidence="5">
    <location>
        <begin position="29"/>
        <end position="49"/>
    </location>
</feature>
<reference evidence="7" key="1">
    <citation type="submission" date="2019-03" db="EMBL/GenBank/DDBJ databases">
        <authorList>
            <person name="Hao L."/>
        </authorList>
    </citation>
    <scope>NUCLEOTIDE SEQUENCE</scope>
</reference>
<feature type="transmembrane region" description="Helical" evidence="5">
    <location>
        <begin position="170"/>
        <end position="192"/>
    </location>
</feature>
<dbReference type="InterPro" id="IPR044880">
    <property type="entry name" value="NCX_ion-bd_dom_sf"/>
</dbReference>